<dbReference type="Proteomes" id="UP000035680">
    <property type="component" value="Unassembled WGS sequence"/>
</dbReference>
<reference evidence="2" key="2">
    <citation type="submission" date="2015-08" db="UniProtKB">
        <authorList>
            <consortium name="WormBaseParasite"/>
        </authorList>
    </citation>
    <scope>IDENTIFICATION</scope>
</reference>
<evidence type="ECO:0000313" key="1">
    <source>
        <dbReference type="Proteomes" id="UP000035680"/>
    </source>
</evidence>
<proteinExistence type="predicted"/>
<dbReference type="WBParaSite" id="SVE_1000891150.1">
    <property type="protein sequence ID" value="SVE_1000891150.1"/>
    <property type="gene ID" value="SVE_1000891150"/>
</dbReference>
<dbReference type="AlphaFoldDB" id="A0A0K0FLX2"/>
<protein>
    <submittedName>
        <fullName evidence="2">Uncharacterized protein</fullName>
    </submittedName>
</protein>
<accession>A0A0K0FLX2</accession>
<reference evidence="1" key="1">
    <citation type="submission" date="2014-07" db="EMBL/GenBank/DDBJ databases">
        <authorList>
            <person name="Martin A.A"/>
            <person name="De Silva N."/>
        </authorList>
    </citation>
    <scope>NUCLEOTIDE SEQUENCE</scope>
</reference>
<name>A0A0K0FLX2_STRVS</name>
<keyword evidence="1" id="KW-1185">Reference proteome</keyword>
<organism evidence="1 2">
    <name type="scientific">Strongyloides venezuelensis</name>
    <name type="common">Threadworm</name>
    <dbReference type="NCBI Taxonomy" id="75913"/>
    <lineage>
        <taxon>Eukaryota</taxon>
        <taxon>Metazoa</taxon>
        <taxon>Ecdysozoa</taxon>
        <taxon>Nematoda</taxon>
        <taxon>Chromadorea</taxon>
        <taxon>Rhabditida</taxon>
        <taxon>Tylenchina</taxon>
        <taxon>Panagrolaimomorpha</taxon>
        <taxon>Strongyloidoidea</taxon>
        <taxon>Strongyloididae</taxon>
        <taxon>Strongyloides</taxon>
    </lineage>
</organism>
<sequence length="70" mass="8613">MYDKKFFEVDNKINKSIYIKSPTIKYQKYKKKYNRFKCFIIRFFPPPPKRRRKRPSAVAEMTAIEEISIF</sequence>
<evidence type="ECO:0000313" key="2">
    <source>
        <dbReference type="WBParaSite" id="SVE_1000891150.1"/>
    </source>
</evidence>